<feature type="transmembrane region" description="Helical" evidence="4">
    <location>
        <begin position="99"/>
        <end position="123"/>
    </location>
</feature>
<keyword evidence="7" id="KW-1185">Reference proteome</keyword>
<evidence type="ECO:0000313" key="6">
    <source>
        <dbReference type="EMBL" id="NMT64033.1"/>
    </source>
</evidence>
<evidence type="ECO:0000256" key="3">
    <source>
        <dbReference type="ARBA" id="ARBA00023136"/>
    </source>
</evidence>
<dbReference type="RefSeq" id="WP_135955212.1">
    <property type="nucleotide sequence ID" value="NZ_JABCKY010000003.1"/>
</dbReference>
<dbReference type="OrthoDB" id="9797953at2"/>
<dbReference type="Proteomes" id="UP000567186">
    <property type="component" value="Unassembled WGS sequence"/>
</dbReference>
<dbReference type="SUPFAM" id="SSF103473">
    <property type="entry name" value="MFS general substrate transporter"/>
    <property type="match status" value="1"/>
</dbReference>
<gene>
    <name evidence="6" type="ORF">HIU99_10530</name>
</gene>
<dbReference type="InterPro" id="IPR020846">
    <property type="entry name" value="MFS_dom"/>
</dbReference>
<dbReference type="PANTHER" id="PTHR23537">
    <property type="match status" value="1"/>
</dbReference>
<keyword evidence="2 4" id="KW-1133">Transmembrane helix</keyword>
<feature type="transmembrane region" description="Helical" evidence="4">
    <location>
        <begin position="359"/>
        <end position="380"/>
    </location>
</feature>
<dbReference type="AlphaFoldDB" id="A0A7Y0RD55"/>
<evidence type="ECO:0000313" key="7">
    <source>
        <dbReference type="Proteomes" id="UP000567186"/>
    </source>
</evidence>
<evidence type="ECO:0000256" key="1">
    <source>
        <dbReference type="ARBA" id="ARBA00022692"/>
    </source>
</evidence>
<feature type="transmembrane region" description="Helical" evidence="4">
    <location>
        <begin position="335"/>
        <end position="353"/>
    </location>
</feature>
<feature type="domain" description="Major facilitator superfamily (MFS) profile" evidence="5">
    <location>
        <begin position="8"/>
        <end position="385"/>
    </location>
</feature>
<dbReference type="Gene3D" id="1.20.1250.20">
    <property type="entry name" value="MFS general substrate transporter like domains"/>
    <property type="match status" value="1"/>
</dbReference>
<evidence type="ECO:0000256" key="4">
    <source>
        <dbReference type="SAM" id="Phobius"/>
    </source>
</evidence>
<evidence type="ECO:0000256" key="2">
    <source>
        <dbReference type="ARBA" id="ARBA00022989"/>
    </source>
</evidence>
<feature type="transmembrane region" description="Helical" evidence="4">
    <location>
        <begin position="40"/>
        <end position="64"/>
    </location>
</feature>
<dbReference type="Pfam" id="PF06779">
    <property type="entry name" value="MFS_4"/>
    <property type="match status" value="1"/>
</dbReference>
<dbReference type="GO" id="GO:0022857">
    <property type="term" value="F:transmembrane transporter activity"/>
    <property type="evidence" value="ECO:0007669"/>
    <property type="project" value="InterPro"/>
</dbReference>
<keyword evidence="3 4" id="KW-0472">Membrane</keyword>
<name>A0A7Y0RD55_9GAMM</name>
<organism evidence="6 7">
    <name type="scientific">Marinobacter orientalis</name>
    <dbReference type="NCBI Taxonomy" id="1928859"/>
    <lineage>
        <taxon>Bacteria</taxon>
        <taxon>Pseudomonadati</taxon>
        <taxon>Pseudomonadota</taxon>
        <taxon>Gammaproteobacteria</taxon>
        <taxon>Pseudomonadales</taxon>
        <taxon>Marinobacteraceae</taxon>
        <taxon>Marinobacter</taxon>
    </lineage>
</organism>
<feature type="transmembrane region" description="Helical" evidence="4">
    <location>
        <begin position="165"/>
        <end position="184"/>
    </location>
</feature>
<protein>
    <submittedName>
        <fullName evidence="6">YbfB/YjiJ family MFS transporter</fullName>
    </submittedName>
</protein>
<dbReference type="EMBL" id="JABCKY010000003">
    <property type="protein sequence ID" value="NMT64033.1"/>
    <property type="molecule type" value="Genomic_DNA"/>
</dbReference>
<feature type="transmembrane region" description="Helical" evidence="4">
    <location>
        <begin position="302"/>
        <end position="323"/>
    </location>
</feature>
<feature type="transmembrane region" description="Helical" evidence="4">
    <location>
        <begin position="244"/>
        <end position="264"/>
    </location>
</feature>
<dbReference type="PANTHER" id="PTHR23537:SF1">
    <property type="entry name" value="SUGAR TRANSPORTER"/>
    <property type="match status" value="1"/>
</dbReference>
<feature type="transmembrane region" description="Helical" evidence="4">
    <location>
        <begin position="213"/>
        <end position="232"/>
    </location>
</feature>
<feature type="transmembrane region" description="Helical" evidence="4">
    <location>
        <begin position="135"/>
        <end position="153"/>
    </location>
</feature>
<feature type="transmembrane region" description="Helical" evidence="4">
    <location>
        <begin position="76"/>
        <end position="93"/>
    </location>
</feature>
<evidence type="ECO:0000259" key="5">
    <source>
        <dbReference type="PROSITE" id="PS50850"/>
    </source>
</evidence>
<dbReference type="InterPro" id="IPR036259">
    <property type="entry name" value="MFS_trans_sf"/>
</dbReference>
<accession>A0A7Y0RD55</accession>
<dbReference type="PROSITE" id="PS50850">
    <property type="entry name" value="MFS"/>
    <property type="match status" value="1"/>
</dbReference>
<comment type="caution">
    <text evidence="6">The sequence shown here is derived from an EMBL/GenBank/DDBJ whole genome shotgun (WGS) entry which is preliminary data.</text>
</comment>
<dbReference type="InterPro" id="IPR010645">
    <property type="entry name" value="MFS_4"/>
</dbReference>
<feature type="transmembrane region" description="Helical" evidence="4">
    <location>
        <begin position="9"/>
        <end position="28"/>
    </location>
</feature>
<sequence>MKPKETMKVLAASVIAVVVMVGIARFSYTPMIPEMVAALGLSKSVVGMLATVNYAGYLTGALLITRISDLGLKVRLYQLGLVVAVISTILMGYTTNVWLWFVLRFISGLSTSAGMLLGAGLLMSWLIKNNQKSELGVFFSGIGLGIVLTAVVAELIKEPFTWDQQWVIYGLVALVLLVPAWSWMPDYRACALPRTAGGGGGDERSRFIRILQLAYFCAGVGYVVTATFLVAIAESMPRLSGDGWLIWLIAGLAATPACWLWDVFSRRWGQWLALYLAYTLNAVSILMLIVNASMAGVMLSAVIYGASFIGIVSMMLAMVGRVFPENPSRPMSRLTFSYGLAQMLAPAVVGYLADVEGDYTSGLWLTLIVMALGVVMLHLARKAEQREQGSAALSPE</sequence>
<proteinExistence type="predicted"/>
<reference evidence="6 7" key="1">
    <citation type="submission" date="2020-04" db="EMBL/GenBank/DDBJ databases">
        <title>Marinobacter oceani sp. nov., isolated from marine solar saltern.</title>
        <authorList>
            <person name="Chen X.-Y."/>
        </authorList>
    </citation>
    <scope>NUCLEOTIDE SEQUENCE [LARGE SCALE GENOMIC DNA]</scope>
    <source>
        <strain evidence="6 7">W62</strain>
    </source>
</reference>
<dbReference type="GO" id="GO:0005886">
    <property type="term" value="C:plasma membrane"/>
    <property type="evidence" value="ECO:0007669"/>
    <property type="project" value="TreeGrafter"/>
</dbReference>
<keyword evidence="1 4" id="KW-0812">Transmembrane</keyword>
<feature type="transmembrane region" description="Helical" evidence="4">
    <location>
        <begin position="271"/>
        <end position="290"/>
    </location>
</feature>